<accession>A0A5Q2MMK9</accession>
<dbReference type="Pfam" id="PF00582">
    <property type="entry name" value="Usp"/>
    <property type="match status" value="1"/>
</dbReference>
<dbReference type="EMBL" id="CP045737">
    <property type="protein sequence ID" value="QGG41645.1"/>
    <property type="molecule type" value="Genomic_DNA"/>
</dbReference>
<dbReference type="InterPro" id="IPR014729">
    <property type="entry name" value="Rossmann-like_a/b/a_fold"/>
</dbReference>
<dbReference type="Gene3D" id="3.40.50.620">
    <property type="entry name" value="HUPs"/>
    <property type="match status" value="1"/>
</dbReference>
<evidence type="ECO:0000313" key="2">
    <source>
        <dbReference type="EMBL" id="QGG41645.1"/>
    </source>
</evidence>
<proteinExistence type="inferred from homology"/>
<name>A0A5Q2MMK9_9ACTN</name>
<dbReference type="RefSeq" id="WP_153652913.1">
    <property type="nucleotide sequence ID" value="NZ_CP045737.1"/>
</dbReference>
<evidence type="ECO:0000256" key="1">
    <source>
        <dbReference type="ARBA" id="ARBA00008791"/>
    </source>
</evidence>
<sequence length="136" mass="14385">MSVVVMFSPDEFGHTALSYGATEAMRRSERLVVVNPTKGDAYVDRMFAGAEDVARLDKVLGRLDVDTEVRHDVVPDIAGAVLDAAAETAASLIVVGIRPRTPVGKLVLGSVAQRLILDATCPVLAVKPDGADDLLD</sequence>
<dbReference type="Proteomes" id="UP000392064">
    <property type="component" value="Chromosome"/>
</dbReference>
<comment type="similarity">
    <text evidence="1">Belongs to the universal stress protein A family.</text>
</comment>
<dbReference type="CDD" id="cd00293">
    <property type="entry name" value="USP-like"/>
    <property type="match status" value="1"/>
</dbReference>
<dbReference type="AlphaFoldDB" id="A0A5Q2MMK9"/>
<gene>
    <name evidence="2" type="ORF">GEV26_09900</name>
</gene>
<dbReference type="KEGG" id="aef:GEV26_09900"/>
<protein>
    <submittedName>
        <fullName evidence="2">Universal stress protein</fullName>
    </submittedName>
</protein>
<reference evidence="2 3" key="1">
    <citation type="submission" date="2019-11" db="EMBL/GenBank/DDBJ databases">
        <authorList>
            <person name="Li J."/>
        </authorList>
    </citation>
    <scope>NUCLEOTIDE SEQUENCE [LARGE SCALE GENOMIC DNA]</scope>
    <source>
        <strain evidence="2 3">MF47</strain>
    </source>
</reference>
<keyword evidence="3" id="KW-1185">Reference proteome</keyword>
<dbReference type="InterPro" id="IPR006016">
    <property type="entry name" value="UspA"/>
</dbReference>
<evidence type="ECO:0000313" key="3">
    <source>
        <dbReference type="Proteomes" id="UP000392064"/>
    </source>
</evidence>
<dbReference type="PRINTS" id="PR01438">
    <property type="entry name" value="UNVRSLSTRESS"/>
</dbReference>
<organism evidence="2 3">
    <name type="scientific">Aeromicrobium yanjiei</name>
    <dbReference type="NCBI Taxonomy" id="2662028"/>
    <lineage>
        <taxon>Bacteria</taxon>
        <taxon>Bacillati</taxon>
        <taxon>Actinomycetota</taxon>
        <taxon>Actinomycetes</taxon>
        <taxon>Propionibacteriales</taxon>
        <taxon>Nocardioidaceae</taxon>
        <taxon>Aeromicrobium</taxon>
    </lineage>
</organism>
<dbReference type="SUPFAM" id="SSF52402">
    <property type="entry name" value="Adenine nucleotide alpha hydrolases-like"/>
    <property type="match status" value="1"/>
</dbReference>
<dbReference type="InterPro" id="IPR006015">
    <property type="entry name" value="Universal_stress_UspA"/>
</dbReference>